<organism evidence="2 3">
    <name type="scientific">Oceanobacillus limi</name>
    <dbReference type="NCBI Taxonomy" id="930131"/>
    <lineage>
        <taxon>Bacteria</taxon>
        <taxon>Bacillati</taxon>
        <taxon>Bacillota</taxon>
        <taxon>Bacilli</taxon>
        <taxon>Bacillales</taxon>
        <taxon>Bacillaceae</taxon>
        <taxon>Oceanobacillus</taxon>
    </lineage>
</organism>
<keyword evidence="1" id="KW-0472">Membrane</keyword>
<keyword evidence="1" id="KW-1133">Transmembrane helix</keyword>
<dbReference type="OrthoDB" id="2973795at2"/>
<gene>
    <name evidence="2" type="ORF">SAMN05216389_102391</name>
</gene>
<evidence type="ECO:0000313" key="3">
    <source>
        <dbReference type="Proteomes" id="UP000198618"/>
    </source>
</evidence>
<keyword evidence="1" id="KW-0812">Transmembrane</keyword>
<proteinExistence type="predicted"/>
<evidence type="ECO:0008006" key="4">
    <source>
        <dbReference type="Google" id="ProtNLM"/>
    </source>
</evidence>
<reference evidence="2 3" key="1">
    <citation type="submission" date="2016-10" db="EMBL/GenBank/DDBJ databases">
        <authorList>
            <person name="de Groot N.N."/>
        </authorList>
    </citation>
    <scope>NUCLEOTIDE SEQUENCE [LARGE SCALE GENOMIC DNA]</scope>
    <source>
        <strain evidence="2 3">IBRC-M 10780</strain>
    </source>
</reference>
<dbReference type="STRING" id="930131.SAMN05216389_102391"/>
<dbReference type="AlphaFoldDB" id="A0A1H9ZRR1"/>
<name>A0A1H9ZRR1_9BACI</name>
<feature type="transmembrane region" description="Helical" evidence="1">
    <location>
        <begin position="6"/>
        <end position="27"/>
    </location>
</feature>
<protein>
    <recommendedName>
        <fullName evidence="4">ComG operon protein 7</fullName>
    </recommendedName>
</protein>
<evidence type="ECO:0000313" key="2">
    <source>
        <dbReference type="EMBL" id="SES83514.1"/>
    </source>
</evidence>
<dbReference type="EMBL" id="FOHE01000002">
    <property type="protein sequence ID" value="SES83514.1"/>
    <property type="molecule type" value="Genomic_DNA"/>
</dbReference>
<accession>A0A1H9ZRR1</accession>
<keyword evidence="3" id="KW-1185">Reference proteome</keyword>
<evidence type="ECO:0000256" key="1">
    <source>
        <dbReference type="SAM" id="Phobius"/>
    </source>
</evidence>
<dbReference type="RefSeq" id="WP_090867157.1">
    <property type="nucleotide sequence ID" value="NZ_FOHE01000002.1"/>
</dbReference>
<sequence length="119" mass="14122">MSNQKGYFLPSVMFICMIVFIVLTAHIQIYSNSLHMTDKIVENIKLESLFQMSYTKFQEDVKSFTYTEQEQTIHYEFPDGTVEIKYFFQEMDSIHLMMNITSKNQAHYSITKQIKISHD</sequence>
<dbReference type="Proteomes" id="UP000198618">
    <property type="component" value="Unassembled WGS sequence"/>
</dbReference>